<dbReference type="GO" id="GO:0043565">
    <property type="term" value="F:sequence-specific DNA binding"/>
    <property type="evidence" value="ECO:0007669"/>
    <property type="project" value="InterPro"/>
</dbReference>
<evidence type="ECO:0000256" key="4">
    <source>
        <dbReference type="ARBA" id="ARBA00022490"/>
    </source>
</evidence>
<dbReference type="EMBL" id="KQ417908">
    <property type="protein sequence ID" value="KOF89909.1"/>
    <property type="molecule type" value="Genomic_DNA"/>
</dbReference>
<dbReference type="FunFam" id="1.20.58.200:FF:000001">
    <property type="entry name" value="Translin-associated factor X"/>
    <property type="match status" value="1"/>
</dbReference>
<gene>
    <name evidence="8" type="ORF">OCBIM_22012383mg</name>
</gene>
<dbReference type="EMBL" id="KQ417908">
    <property type="protein sequence ID" value="KOF89908.1"/>
    <property type="molecule type" value="Genomic_DNA"/>
</dbReference>
<dbReference type="Gene3D" id="1.20.58.190">
    <property type="entry name" value="Translin, domain 1"/>
    <property type="match status" value="1"/>
</dbReference>
<feature type="region of interest" description="Disordered" evidence="7">
    <location>
        <begin position="1"/>
        <end position="28"/>
    </location>
</feature>
<dbReference type="PANTHER" id="PTHR10741">
    <property type="entry name" value="TRANSLIN AND TRANSLIN ASSOCIATED PROTEIN X"/>
    <property type="match status" value="1"/>
</dbReference>
<dbReference type="AlphaFoldDB" id="A0A0L8HKY2"/>
<keyword evidence="6" id="KW-0460">Magnesium</keyword>
<feature type="compositionally biased region" description="Polar residues" evidence="7">
    <location>
        <begin position="19"/>
        <end position="28"/>
    </location>
</feature>
<dbReference type="Pfam" id="PF01997">
    <property type="entry name" value="Translin"/>
    <property type="match status" value="1"/>
</dbReference>
<dbReference type="InterPro" id="IPR016069">
    <property type="entry name" value="Translin_C"/>
</dbReference>
<keyword evidence="5" id="KW-0539">Nucleus</keyword>
<accession>A0A0L8HKY2</accession>
<dbReference type="OrthoDB" id="31005at2759"/>
<dbReference type="STRING" id="37653.A0A0L8HKY2"/>
<sequence>MAANPHVLTLKEQNEKNSKSTPESASTTDIDSDLLENFRTYQVKIDARHDKYERIVKLGRDITIESKRIIFLLHRNSSGDNENILGQTDTKFKELLRTKFLPLAKELEAEDPYQYIKAYTFGVQEFIEAVSFYFYIKENRLVTLNEIQSMLNFKKIQNNSSEEDETDNYENEYLVFVRPVDFLLGVADLTGELMRMAIKSISGGDVETPFRICNFLREIHTNFLGFGNTCRETSLKMLTMKQSLEKVETACYMMKVRGSEVPKHAIVDVLHSADRENTHFSTDTYG</sequence>
<evidence type="ECO:0000256" key="7">
    <source>
        <dbReference type="SAM" id="MobiDB-lite"/>
    </source>
</evidence>
<comment type="subcellular location">
    <subcellularLocation>
        <location evidence="2">Cytoplasm</location>
    </subcellularLocation>
    <subcellularLocation>
        <location evidence="1">Nucleus</location>
    </subcellularLocation>
</comment>
<reference evidence="8" key="1">
    <citation type="submission" date="2015-07" db="EMBL/GenBank/DDBJ databases">
        <title>MeaNS - Measles Nucleotide Surveillance Program.</title>
        <authorList>
            <person name="Tran T."/>
            <person name="Druce J."/>
        </authorList>
    </citation>
    <scope>NUCLEOTIDE SEQUENCE</scope>
    <source>
        <strain evidence="8">UCB-OBI-ISO-001</strain>
        <tissue evidence="8">Gonad</tissue>
    </source>
</reference>
<evidence type="ECO:0000256" key="2">
    <source>
        <dbReference type="ARBA" id="ARBA00004496"/>
    </source>
</evidence>
<comment type="similarity">
    <text evidence="3">Belongs to the translin family.</text>
</comment>
<evidence type="ECO:0000256" key="1">
    <source>
        <dbReference type="ARBA" id="ARBA00004123"/>
    </source>
</evidence>
<dbReference type="Gene3D" id="1.20.58.200">
    <property type="entry name" value="Translin, domain 2"/>
    <property type="match status" value="1"/>
</dbReference>
<evidence type="ECO:0000256" key="6">
    <source>
        <dbReference type="PIRSR" id="PIRSR602848-1"/>
    </source>
</evidence>
<name>A0A0L8HKY2_OCTBM</name>
<dbReference type="GO" id="GO:0046872">
    <property type="term" value="F:metal ion binding"/>
    <property type="evidence" value="ECO:0007669"/>
    <property type="project" value="UniProtKB-KW"/>
</dbReference>
<feature type="binding site" evidence="6">
    <location>
        <position position="192"/>
    </location>
    <ligand>
        <name>Mg(2+)</name>
        <dbReference type="ChEBI" id="CHEBI:18420"/>
    </ligand>
</feature>
<proteinExistence type="inferred from homology"/>
<protein>
    <recommendedName>
        <fullName evidence="9">Translin-associated protein X</fullName>
    </recommendedName>
</protein>
<evidence type="ECO:0000313" key="8">
    <source>
        <dbReference type="EMBL" id="KOF89908.1"/>
    </source>
</evidence>
<dbReference type="InterPro" id="IPR036081">
    <property type="entry name" value="Translin_sf"/>
</dbReference>
<evidence type="ECO:0000256" key="5">
    <source>
        <dbReference type="ARBA" id="ARBA00023242"/>
    </source>
</evidence>
<dbReference type="InterPro" id="IPR002848">
    <property type="entry name" value="Translin_fam"/>
</dbReference>
<feature type="binding site" evidence="6">
    <location>
        <position position="128"/>
    </location>
    <ligand>
        <name>Mg(2+)</name>
        <dbReference type="ChEBI" id="CHEBI:18420"/>
    </ligand>
</feature>
<dbReference type="InterPro" id="IPR016068">
    <property type="entry name" value="Translin_N"/>
</dbReference>
<dbReference type="SUPFAM" id="SSF74784">
    <property type="entry name" value="Translin"/>
    <property type="match status" value="1"/>
</dbReference>
<evidence type="ECO:0000256" key="3">
    <source>
        <dbReference type="ARBA" id="ARBA00005902"/>
    </source>
</evidence>
<evidence type="ECO:0008006" key="9">
    <source>
        <dbReference type="Google" id="ProtNLM"/>
    </source>
</evidence>
<dbReference type="CDD" id="cd14820">
    <property type="entry name" value="TRAX"/>
    <property type="match status" value="1"/>
</dbReference>
<dbReference type="GO" id="GO:0005737">
    <property type="term" value="C:cytoplasm"/>
    <property type="evidence" value="ECO:0007669"/>
    <property type="project" value="UniProtKB-SubCell"/>
</dbReference>
<keyword evidence="6" id="KW-0479">Metal-binding</keyword>
<dbReference type="GO" id="GO:0005634">
    <property type="term" value="C:nucleus"/>
    <property type="evidence" value="ECO:0007669"/>
    <property type="project" value="UniProtKB-SubCell"/>
</dbReference>
<organism evidence="8">
    <name type="scientific">Octopus bimaculoides</name>
    <name type="common">California two-spotted octopus</name>
    <dbReference type="NCBI Taxonomy" id="37653"/>
    <lineage>
        <taxon>Eukaryota</taxon>
        <taxon>Metazoa</taxon>
        <taxon>Spiralia</taxon>
        <taxon>Lophotrochozoa</taxon>
        <taxon>Mollusca</taxon>
        <taxon>Cephalopoda</taxon>
        <taxon>Coleoidea</taxon>
        <taxon>Octopodiformes</taxon>
        <taxon>Octopoda</taxon>
        <taxon>Incirrata</taxon>
        <taxon>Octopodidae</taxon>
        <taxon>Octopus</taxon>
    </lineage>
</organism>
<keyword evidence="4" id="KW-0963">Cytoplasm</keyword>